<protein>
    <recommendedName>
        <fullName evidence="1">DUF5680 domain-containing protein</fullName>
    </recommendedName>
</protein>
<evidence type="ECO:0000313" key="3">
    <source>
        <dbReference type="Proteomes" id="UP000229896"/>
    </source>
</evidence>
<accession>A0A2M6YBZ7</accession>
<gene>
    <name evidence="2" type="ORF">COT12_02190</name>
</gene>
<comment type="caution">
    <text evidence="2">The sequence shown here is derived from an EMBL/GenBank/DDBJ whole genome shotgun (WGS) entry which is preliminary data.</text>
</comment>
<dbReference type="EMBL" id="PEXI01000068">
    <property type="protein sequence ID" value="PIU24221.1"/>
    <property type="molecule type" value="Genomic_DNA"/>
</dbReference>
<dbReference type="InterPro" id="IPR043735">
    <property type="entry name" value="DUF5680"/>
</dbReference>
<sequence>MSLIPKDCPFRGPKEYIDGDFIYKNAYTGEIDNFFGEETISSADGNEIYKTKYIGGFVCQRKQKINFTSDNTE</sequence>
<name>A0A2M6YBZ7_9BACT</name>
<dbReference type="AlphaFoldDB" id="A0A2M6YBZ7"/>
<evidence type="ECO:0000313" key="2">
    <source>
        <dbReference type="EMBL" id="PIU24221.1"/>
    </source>
</evidence>
<proteinExistence type="predicted"/>
<reference evidence="3" key="1">
    <citation type="submission" date="2017-09" db="EMBL/GenBank/DDBJ databases">
        <title>Depth-based differentiation of microbial function through sediment-hosted aquifers and enrichment of novel symbionts in the deep terrestrial subsurface.</title>
        <authorList>
            <person name="Probst A.J."/>
            <person name="Ladd B."/>
            <person name="Jarett J.K."/>
            <person name="Geller-Mcgrath D.E."/>
            <person name="Sieber C.M.K."/>
            <person name="Emerson J.B."/>
            <person name="Anantharaman K."/>
            <person name="Thomas B.C."/>
            <person name="Malmstrom R."/>
            <person name="Stieglmeier M."/>
            <person name="Klingl A."/>
            <person name="Woyke T."/>
            <person name="Ryan C.M."/>
            <person name="Banfield J.F."/>
        </authorList>
    </citation>
    <scope>NUCLEOTIDE SEQUENCE [LARGE SCALE GENOMIC DNA]</scope>
</reference>
<dbReference type="Proteomes" id="UP000229896">
    <property type="component" value="Unassembled WGS sequence"/>
</dbReference>
<organism evidence="2 3">
    <name type="scientific">Candidatus Berkelbacteria bacterium CG08_land_8_20_14_0_20_39_8</name>
    <dbReference type="NCBI Taxonomy" id="1974511"/>
    <lineage>
        <taxon>Bacteria</taxon>
        <taxon>Candidatus Berkelbacteria</taxon>
    </lineage>
</organism>
<dbReference type="Pfam" id="PF18931">
    <property type="entry name" value="DUF5680"/>
    <property type="match status" value="1"/>
</dbReference>
<evidence type="ECO:0000259" key="1">
    <source>
        <dbReference type="Pfam" id="PF18931"/>
    </source>
</evidence>
<feature type="domain" description="DUF5680" evidence="1">
    <location>
        <begin position="4"/>
        <end position="58"/>
    </location>
</feature>